<dbReference type="Pfam" id="PF00067">
    <property type="entry name" value="p450"/>
    <property type="match status" value="1"/>
</dbReference>
<organism evidence="2 3">
    <name type="scientific">Aspergillus pseudodeflectus</name>
    <dbReference type="NCBI Taxonomy" id="176178"/>
    <lineage>
        <taxon>Eukaryota</taxon>
        <taxon>Fungi</taxon>
        <taxon>Dikarya</taxon>
        <taxon>Ascomycota</taxon>
        <taxon>Pezizomycotina</taxon>
        <taxon>Eurotiomycetes</taxon>
        <taxon>Eurotiomycetidae</taxon>
        <taxon>Eurotiales</taxon>
        <taxon>Aspergillaceae</taxon>
        <taxon>Aspergillus</taxon>
        <taxon>Aspergillus subgen. Nidulantes</taxon>
    </lineage>
</organism>
<sequence>MLFWIAFLSAIPLLILYLLERTCYLRLRQYACFPQLLPSLIWGHMKALDEVIREGDRRRHIDQVFLEIHEKLQVPPLFIVDLRPVLYSIRVVCSHEVAEQISRSSKAFPYSLPKGDVLANFEPLIGARSILSARGSEWKALRKRFNAGFAPQHLMSLLPGILDRVKCFTDILDGHAESGEVFALDEPCINLTFDIIGTVTMDTDLHAQANPGAQSPIVTTFRQLVSLYRTSGSASWDQFKLRTKLQRWRLARQLDAMLRQHVQDHYYKWNTRSTPDRAAKNSRSVLALSFDGVEDLEETLLASTCDQLKTFLFAGHDTTSSLLQWAFYELSRTPHALRAVRDELDEVLGRDTSPASIREQLLSPRGESLLGRMSYTAATIKEALRLHPPAGTGRFVPHGTGFNVTLPDGQTLCLDGMILHNCETIIQRDEKVYGVTKDAFVPERWLEHTNPHTTREFDSSLIVKGKHGSGNGIPASVWRPFERGPRNCIGQELVNLEAKIVLACMLRRFDFVKVGLGEVVRDSHGEPVMGEFGQYAVKEELFNIMEVTGKPVDRTQMRVSFAKNSEIEQARAELDLPAVSDVANERG</sequence>
<dbReference type="GeneID" id="98162347"/>
<dbReference type="InterPro" id="IPR036396">
    <property type="entry name" value="Cyt_P450_sf"/>
</dbReference>
<evidence type="ECO:0000313" key="3">
    <source>
        <dbReference type="Proteomes" id="UP001610444"/>
    </source>
</evidence>
<dbReference type="PRINTS" id="PR00463">
    <property type="entry name" value="EP450I"/>
</dbReference>
<gene>
    <name evidence="2" type="ORF">BJX68DRAFT_272331</name>
</gene>
<dbReference type="Proteomes" id="UP001610444">
    <property type="component" value="Unassembled WGS sequence"/>
</dbReference>
<dbReference type="InterPro" id="IPR001128">
    <property type="entry name" value="Cyt_P450"/>
</dbReference>
<dbReference type="InterPro" id="IPR050121">
    <property type="entry name" value="Cytochrome_P450_monoxygenase"/>
</dbReference>
<dbReference type="PRINTS" id="PR00385">
    <property type="entry name" value="P450"/>
</dbReference>
<comment type="caution">
    <text evidence="2">The sequence shown here is derived from an EMBL/GenBank/DDBJ whole genome shotgun (WGS) entry which is preliminary data.</text>
</comment>
<dbReference type="PANTHER" id="PTHR24305:SF222">
    <property type="entry name" value="CYTOCHROME P450 MONOOXYGENASE STCS"/>
    <property type="match status" value="1"/>
</dbReference>
<protein>
    <submittedName>
        <fullName evidence="2">Cytochrome P450</fullName>
    </submittedName>
</protein>
<comment type="similarity">
    <text evidence="1">Belongs to the cytochrome P450 family.</text>
</comment>
<keyword evidence="3" id="KW-1185">Reference proteome</keyword>
<name>A0ABR4JHI0_9EURO</name>
<dbReference type="PANTHER" id="PTHR24305">
    <property type="entry name" value="CYTOCHROME P450"/>
    <property type="match status" value="1"/>
</dbReference>
<dbReference type="EMBL" id="JBFXLR010000078">
    <property type="protein sequence ID" value="KAL2839039.1"/>
    <property type="molecule type" value="Genomic_DNA"/>
</dbReference>
<dbReference type="CDD" id="cd11051">
    <property type="entry name" value="CYP59-like"/>
    <property type="match status" value="1"/>
</dbReference>
<proteinExistence type="inferred from homology"/>
<dbReference type="RefSeq" id="XP_070893351.1">
    <property type="nucleotide sequence ID" value="XM_071047183.1"/>
</dbReference>
<evidence type="ECO:0000256" key="1">
    <source>
        <dbReference type="ARBA" id="ARBA00010617"/>
    </source>
</evidence>
<dbReference type="Gene3D" id="1.10.630.10">
    <property type="entry name" value="Cytochrome P450"/>
    <property type="match status" value="1"/>
</dbReference>
<accession>A0ABR4JHI0</accession>
<dbReference type="SUPFAM" id="SSF48264">
    <property type="entry name" value="Cytochrome P450"/>
    <property type="match status" value="1"/>
</dbReference>
<reference evidence="2 3" key="1">
    <citation type="submission" date="2024-07" db="EMBL/GenBank/DDBJ databases">
        <title>Section-level genome sequencing and comparative genomics of Aspergillus sections Usti and Cavernicolus.</title>
        <authorList>
            <consortium name="Lawrence Berkeley National Laboratory"/>
            <person name="Nybo J.L."/>
            <person name="Vesth T.C."/>
            <person name="Theobald S."/>
            <person name="Frisvad J.C."/>
            <person name="Larsen T.O."/>
            <person name="Kjaerboelling I."/>
            <person name="Rothschild-Mancinelli K."/>
            <person name="Lyhne E.K."/>
            <person name="Kogle M.E."/>
            <person name="Barry K."/>
            <person name="Clum A."/>
            <person name="Na H."/>
            <person name="Ledsgaard L."/>
            <person name="Lin J."/>
            <person name="Lipzen A."/>
            <person name="Kuo A."/>
            <person name="Riley R."/>
            <person name="Mondo S."/>
            <person name="LaButti K."/>
            <person name="Haridas S."/>
            <person name="Pangalinan J."/>
            <person name="Salamov A.A."/>
            <person name="Simmons B.A."/>
            <person name="Magnuson J.K."/>
            <person name="Chen J."/>
            <person name="Drula E."/>
            <person name="Henrissat B."/>
            <person name="Wiebenga A."/>
            <person name="Lubbers R.J."/>
            <person name="Gomes A.C."/>
            <person name="Macurrencykelacurrency M.R."/>
            <person name="Stajich J."/>
            <person name="Grigoriev I.V."/>
            <person name="Mortensen U.H."/>
            <person name="De vries R.P."/>
            <person name="Baker S.E."/>
            <person name="Andersen M.R."/>
        </authorList>
    </citation>
    <scope>NUCLEOTIDE SEQUENCE [LARGE SCALE GENOMIC DNA]</scope>
    <source>
        <strain evidence="2 3">CBS 756.74</strain>
    </source>
</reference>
<evidence type="ECO:0000313" key="2">
    <source>
        <dbReference type="EMBL" id="KAL2839039.1"/>
    </source>
</evidence>
<dbReference type="InterPro" id="IPR002401">
    <property type="entry name" value="Cyt_P450_E_grp-I"/>
</dbReference>